<feature type="compositionally biased region" description="Polar residues" evidence="1">
    <location>
        <begin position="149"/>
        <end position="158"/>
    </location>
</feature>
<gene>
    <name evidence="2" type="ORF">Tci_683998</name>
</gene>
<protein>
    <recommendedName>
        <fullName evidence="3">CCHC-type domain-containing protein</fullName>
    </recommendedName>
</protein>
<comment type="caution">
    <text evidence="2">The sequence shown here is derived from an EMBL/GenBank/DDBJ whole genome shotgun (WGS) entry which is preliminary data.</text>
</comment>
<accession>A0A699KY73</accession>
<evidence type="ECO:0000256" key="1">
    <source>
        <dbReference type="SAM" id="MobiDB-lite"/>
    </source>
</evidence>
<evidence type="ECO:0000313" key="2">
    <source>
        <dbReference type="EMBL" id="GFB12027.1"/>
    </source>
</evidence>
<dbReference type="InterPro" id="IPR036875">
    <property type="entry name" value="Znf_CCHC_sf"/>
</dbReference>
<reference evidence="2" key="1">
    <citation type="journal article" date="2019" name="Sci. Rep.">
        <title>Draft genome of Tanacetum cinerariifolium, the natural source of mosquito coil.</title>
        <authorList>
            <person name="Yamashiro T."/>
            <person name="Shiraishi A."/>
            <person name="Satake H."/>
            <person name="Nakayama K."/>
        </authorList>
    </citation>
    <scope>NUCLEOTIDE SEQUENCE</scope>
</reference>
<dbReference type="EMBL" id="BKCJ010556401">
    <property type="protein sequence ID" value="GFB12027.1"/>
    <property type="molecule type" value="Genomic_DNA"/>
</dbReference>
<feature type="region of interest" description="Disordered" evidence="1">
    <location>
        <begin position="149"/>
        <end position="168"/>
    </location>
</feature>
<proteinExistence type="predicted"/>
<evidence type="ECO:0008006" key="3">
    <source>
        <dbReference type="Google" id="ProtNLM"/>
    </source>
</evidence>
<name>A0A699KY73_TANCI</name>
<sequence>MKQILLLVESQPNTPQLAKEDLEQMDPDDLEEMDLYWEMAMQTIRARRFMKRTGRSLDMNVRRIGFDKTKVECFDCHKNGYFARECRALRNQDNRGREYGRTTVLVETPTENALIAQDGIGGYNWSYQVKDETPTNYAFMAFTYSRSSASSDSETYEPTTAEEKKDKRNEINARGTLLMALPNKDHLKLHSYEDAKLLMEDIKKRGFQSESVRIKGLQGVTVVQLVLLKDYCCLWSFNCHMDKDV</sequence>
<dbReference type="AlphaFoldDB" id="A0A699KY73"/>
<dbReference type="GO" id="GO:0008270">
    <property type="term" value="F:zinc ion binding"/>
    <property type="evidence" value="ECO:0007669"/>
    <property type="project" value="InterPro"/>
</dbReference>
<organism evidence="2">
    <name type="scientific">Tanacetum cinerariifolium</name>
    <name type="common">Dalmatian daisy</name>
    <name type="synonym">Chrysanthemum cinerariifolium</name>
    <dbReference type="NCBI Taxonomy" id="118510"/>
    <lineage>
        <taxon>Eukaryota</taxon>
        <taxon>Viridiplantae</taxon>
        <taxon>Streptophyta</taxon>
        <taxon>Embryophyta</taxon>
        <taxon>Tracheophyta</taxon>
        <taxon>Spermatophyta</taxon>
        <taxon>Magnoliopsida</taxon>
        <taxon>eudicotyledons</taxon>
        <taxon>Gunneridae</taxon>
        <taxon>Pentapetalae</taxon>
        <taxon>asterids</taxon>
        <taxon>campanulids</taxon>
        <taxon>Asterales</taxon>
        <taxon>Asteraceae</taxon>
        <taxon>Asteroideae</taxon>
        <taxon>Anthemideae</taxon>
        <taxon>Anthemidinae</taxon>
        <taxon>Tanacetum</taxon>
    </lineage>
</organism>
<dbReference type="SUPFAM" id="SSF57756">
    <property type="entry name" value="Retrovirus zinc finger-like domains"/>
    <property type="match status" value="1"/>
</dbReference>
<dbReference type="GO" id="GO:0003676">
    <property type="term" value="F:nucleic acid binding"/>
    <property type="evidence" value="ECO:0007669"/>
    <property type="project" value="InterPro"/>
</dbReference>